<feature type="coiled-coil region" evidence="1">
    <location>
        <begin position="81"/>
        <end position="139"/>
    </location>
</feature>
<evidence type="ECO:0000313" key="3">
    <source>
        <dbReference type="EMBL" id="QEW25612.1"/>
    </source>
</evidence>
<sequence length="217" mass="23738">MKWPQVSIGKLLWGGLGLTLFAKAATSLPIVPFNPTGPEPFVLVAGSTETENEATPESDVPPIVPGLKQSGNVCEAPEEVMLALEEQRKLVKAQESELEARRSEIALAREKLDIEKEGLNALKASIEELLARVEAAKTDDLERLIAFYQNMKPADAARIMDDMDIETTIMVLGTMKPRVAAPILAKMSPVRTRAVSKIILERSQLPGDQDLRGVRID</sequence>
<dbReference type="KEGG" id="rid:RIdsm_01399"/>
<dbReference type="EMBL" id="CP031598">
    <property type="protein sequence ID" value="QEW25612.1"/>
    <property type="molecule type" value="Genomic_DNA"/>
</dbReference>
<evidence type="ECO:0000313" key="4">
    <source>
        <dbReference type="Proteomes" id="UP000051401"/>
    </source>
</evidence>
<evidence type="ECO:0008006" key="6">
    <source>
        <dbReference type="Google" id="ProtNLM"/>
    </source>
</evidence>
<accession>A0A0T5PCG1</accession>
<organism evidence="2 4">
    <name type="scientific">Roseovarius indicus</name>
    <dbReference type="NCBI Taxonomy" id="540747"/>
    <lineage>
        <taxon>Bacteria</taxon>
        <taxon>Pseudomonadati</taxon>
        <taxon>Pseudomonadota</taxon>
        <taxon>Alphaproteobacteria</taxon>
        <taxon>Rhodobacterales</taxon>
        <taxon>Roseobacteraceae</taxon>
        <taxon>Roseovarius</taxon>
    </lineage>
</organism>
<dbReference type="RefSeq" id="WP_057814816.1">
    <property type="nucleotide sequence ID" value="NZ_CP031598.1"/>
</dbReference>
<keyword evidence="1" id="KW-0175">Coiled coil</keyword>
<evidence type="ECO:0000313" key="2">
    <source>
        <dbReference type="EMBL" id="KRS18590.1"/>
    </source>
</evidence>
<name>A0A0T5PCG1_9RHOB</name>
<gene>
    <name evidence="3" type="ORF">RIdsm_01399</name>
    <name evidence="2" type="ORF">XM52_07340</name>
</gene>
<dbReference type="AlphaFoldDB" id="A0A0T5PCG1"/>
<keyword evidence="4" id="KW-1185">Reference proteome</keyword>
<dbReference type="SUPFAM" id="SSF158791">
    <property type="entry name" value="MgtE N-terminal domain-like"/>
    <property type="match status" value="1"/>
</dbReference>
<dbReference type="OrthoDB" id="9791432at2"/>
<proteinExistence type="predicted"/>
<protein>
    <recommendedName>
        <fullName evidence="6">Magnesium transporter MgtE intracellular domain-containing protein</fullName>
    </recommendedName>
</protein>
<dbReference type="Gene3D" id="1.25.60.10">
    <property type="entry name" value="MgtE N-terminal domain-like"/>
    <property type="match status" value="1"/>
</dbReference>
<reference evidence="2 4" key="1">
    <citation type="submission" date="2015-04" db="EMBL/GenBank/DDBJ databases">
        <title>The draft genome sequence of Roseovarius indicus B108T.</title>
        <authorList>
            <person name="Li G."/>
            <person name="Lai Q."/>
            <person name="Shao Z."/>
            <person name="Yan P."/>
        </authorList>
    </citation>
    <scope>NUCLEOTIDE SEQUENCE [LARGE SCALE GENOMIC DNA]</scope>
    <source>
        <strain evidence="2 4">B108</strain>
    </source>
</reference>
<dbReference type="STRING" id="540747.SAMN04488031_104147"/>
<dbReference type="Proteomes" id="UP000051401">
    <property type="component" value="Unassembled WGS sequence"/>
</dbReference>
<reference evidence="3 5" key="2">
    <citation type="submission" date="2018-08" db="EMBL/GenBank/DDBJ databases">
        <title>Genetic Globetrotter - A new plasmid hitch-hiking vast phylogenetic and geographic distances.</title>
        <authorList>
            <person name="Vollmers J."/>
            <person name="Petersen J."/>
        </authorList>
    </citation>
    <scope>NUCLEOTIDE SEQUENCE [LARGE SCALE GENOMIC DNA]</scope>
    <source>
        <strain evidence="3 5">DSM 26383</strain>
    </source>
</reference>
<dbReference type="EMBL" id="LAXI01000003">
    <property type="protein sequence ID" value="KRS18590.1"/>
    <property type="molecule type" value="Genomic_DNA"/>
</dbReference>
<evidence type="ECO:0000256" key="1">
    <source>
        <dbReference type="SAM" id="Coils"/>
    </source>
</evidence>
<dbReference type="InterPro" id="IPR038076">
    <property type="entry name" value="MgtE_N_sf"/>
</dbReference>
<dbReference type="PATRIC" id="fig|540747.5.peg.3830"/>
<dbReference type="Proteomes" id="UP000325785">
    <property type="component" value="Chromosome"/>
</dbReference>
<evidence type="ECO:0000313" key="5">
    <source>
        <dbReference type="Proteomes" id="UP000325785"/>
    </source>
</evidence>